<evidence type="ECO:0000256" key="2">
    <source>
        <dbReference type="ARBA" id="ARBA00022448"/>
    </source>
</evidence>
<proteinExistence type="inferred from homology"/>
<sequence length="149" mass="16811">MLGRHATTLLFRSPYFAKPSLILRNISVTTPNNDIIKIQSPDDFKDKVINSKVPVVVDFFATWCNPCRLLTPRLESIISENKGKVLLAKVDIDEQTDLALDYEVSSVPVLVAIKNGKVQQRLVGLQDTDKLRKWIEQFTSEDAEVKVKA</sequence>
<dbReference type="PANTHER" id="PTHR43601">
    <property type="entry name" value="THIOREDOXIN, MITOCHONDRIAL"/>
    <property type="match status" value="1"/>
</dbReference>
<protein>
    <recommendedName>
        <fullName evidence="6">Thioredoxin domain-containing protein</fullName>
    </recommendedName>
</protein>
<dbReference type="EMBL" id="OV170228">
    <property type="protein sequence ID" value="CAH0729601.1"/>
    <property type="molecule type" value="Genomic_DNA"/>
</dbReference>
<dbReference type="OrthoDB" id="19690at2759"/>
<dbReference type="GO" id="GO:0005739">
    <property type="term" value="C:mitochondrion"/>
    <property type="evidence" value="ECO:0007669"/>
    <property type="project" value="TreeGrafter"/>
</dbReference>
<keyword evidence="2" id="KW-0813">Transport</keyword>
<dbReference type="Proteomes" id="UP000838878">
    <property type="component" value="Chromosome 8"/>
</dbReference>
<evidence type="ECO:0000313" key="8">
    <source>
        <dbReference type="Proteomes" id="UP000838878"/>
    </source>
</evidence>
<dbReference type="GO" id="GO:0015035">
    <property type="term" value="F:protein-disulfide reductase activity"/>
    <property type="evidence" value="ECO:0007669"/>
    <property type="project" value="InterPro"/>
</dbReference>
<evidence type="ECO:0000256" key="1">
    <source>
        <dbReference type="ARBA" id="ARBA00008987"/>
    </source>
</evidence>
<keyword evidence="4" id="KW-1015">Disulfide bond</keyword>
<dbReference type="FunFam" id="3.40.30.10:FF:000001">
    <property type="entry name" value="Thioredoxin"/>
    <property type="match status" value="1"/>
</dbReference>
<evidence type="ECO:0000256" key="4">
    <source>
        <dbReference type="ARBA" id="ARBA00023157"/>
    </source>
</evidence>
<keyword evidence="8" id="KW-1185">Reference proteome</keyword>
<feature type="non-terminal residue" evidence="7">
    <location>
        <position position="149"/>
    </location>
</feature>
<dbReference type="SUPFAM" id="SSF52833">
    <property type="entry name" value="Thioredoxin-like"/>
    <property type="match status" value="1"/>
</dbReference>
<dbReference type="InterPro" id="IPR036249">
    <property type="entry name" value="Thioredoxin-like_sf"/>
</dbReference>
<reference evidence="7" key="1">
    <citation type="submission" date="2021-12" db="EMBL/GenBank/DDBJ databases">
        <authorList>
            <person name="Martin H S."/>
        </authorList>
    </citation>
    <scope>NUCLEOTIDE SEQUENCE</scope>
</reference>
<comment type="similarity">
    <text evidence="1">Belongs to the thioredoxin family.</text>
</comment>
<dbReference type="Pfam" id="PF00085">
    <property type="entry name" value="Thioredoxin"/>
    <property type="match status" value="1"/>
</dbReference>
<evidence type="ECO:0000256" key="5">
    <source>
        <dbReference type="ARBA" id="ARBA00023284"/>
    </source>
</evidence>
<dbReference type="AlphaFoldDB" id="A0A8J9YL45"/>
<dbReference type="GO" id="GO:0045454">
    <property type="term" value="P:cell redox homeostasis"/>
    <property type="evidence" value="ECO:0007669"/>
    <property type="project" value="TreeGrafter"/>
</dbReference>
<dbReference type="Gene3D" id="3.40.30.10">
    <property type="entry name" value="Glutaredoxin"/>
    <property type="match status" value="1"/>
</dbReference>
<feature type="domain" description="Thioredoxin" evidence="6">
    <location>
        <begin position="17"/>
        <end position="140"/>
    </location>
</feature>
<gene>
    <name evidence="7" type="ORF">BINO364_LOCUS14666</name>
</gene>
<dbReference type="PRINTS" id="PR00421">
    <property type="entry name" value="THIOREDOXIN"/>
</dbReference>
<dbReference type="InterPro" id="IPR013766">
    <property type="entry name" value="Thioredoxin_domain"/>
</dbReference>
<organism evidence="7 8">
    <name type="scientific">Brenthis ino</name>
    <name type="common">lesser marbled fritillary</name>
    <dbReference type="NCBI Taxonomy" id="405034"/>
    <lineage>
        <taxon>Eukaryota</taxon>
        <taxon>Metazoa</taxon>
        <taxon>Ecdysozoa</taxon>
        <taxon>Arthropoda</taxon>
        <taxon>Hexapoda</taxon>
        <taxon>Insecta</taxon>
        <taxon>Pterygota</taxon>
        <taxon>Neoptera</taxon>
        <taxon>Endopterygota</taxon>
        <taxon>Lepidoptera</taxon>
        <taxon>Glossata</taxon>
        <taxon>Ditrysia</taxon>
        <taxon>Papilionoidea</taxon>
        <taxon>Nymphalidae</taxon>
        <taxon>Heliconiinae</taxon>
        <taxon>Argynnini</taxon>
        <taxon>Brenthis</taxon>
    </lineage>
</organism>
<keyword evidence="5" id="KW-0676">Redox-active center</keyword>
<dbReference type="CDD" id="cd02947">
    <property type="entry name" value="TRX_family"/>
    <property type="match status" value="1"/>
</dbReference>
<evidence type="ECO:0000313" key="7">
    <source>
        <dbReference type="EMBL" id="CAH0729601.1"/>
    </source>
</evidence>
<dbReference type="InterPro" id="IPR005746">
    <property type="entry name" value="Thioredoxin"/>
</dbReference>
<evidence type="ECO:0000259" key="6">
    <source>
        <dbReference type="PROSITE" id="PS51352"/>
    </source>
</evidence>
<dbReference type="PROSITE" id="PS51352">
    <property type="entry name" value="THIOREDOXIN_2"/>
    <property type="match status" value="1"/>
</dbReference>
<name>A0A8J9YL45_9NEOP</name>
<dbReference type="PANTHER" id="PTHR43601:SF3">
    <property type="entry name" value="THIOREDOXIN, MITOCHONDRIAL"/>
    <property type="match status" value="1"/>
</dbReference>
<dbReference type="NCBIfam" id="TIGR01068">
    <property type="entry name" value="thioredoxin"/>
    <property type="match status" value="1"/>
</dbReference>
<evidence type="ECO:0000256" key="3">
    <source>
        <dbReference type="ARBA" id="ARBA00022982"/>
    </source>
</evidence>
<keyword evidence="3" id="KW-0249">Electron transport</keyword>
<accession>A0A8J9YL45</accession>